<comment type="caution">
    <text evidence="1">The sequence shown here is derived from an EMBL/GenBank/DDBJ whole genome shotgun (WGS) entry which is preliminary data.</text>
</comment>
<dbReference type="RefSeq" id="WP_188090145.1">
    <property type="nucleotide sequence ID" value="NZ_JACVFC010000003.1"/>
</dbReference>
<dbReference type="EMBL" id="JACVFC010000003">
    <property type="protein sequence ID" value="MBC9933018.1"/>
    <property type="molecule type" value="Genomic_DNA"/>
</dbReference>
<gene>
    <name evidence="1" type="ORF">ICL07_21700</name>
</gene>
<name>A0ABR7TSN7_9BACT</name>
<evidence type="ECO:0000313" key="2">
    <source>
        <dbReference type="Proteomes" id="UP000659124"/>
    </source>
</evidence>
<reference evidence="1 2" key="1">
    <citation type="submission" date="2020-09" db="EMBL/GenBank/DDBJ databases">
        <title>Genome sequences of type strains of Chitinophaga qingshengii and Chitinophaga varians.</title>
        <authorList>
            <person name="Kittiwongwattana C."/>
        </authorList>
    </citation>
    <scope>NUCLEOTIDE SEQUENCE [LARGE SCALE GENOMIC DNA]</scope>
    <source>
        <strain evidence="1 2">JCM 30026</strain>
    </source>
</reference>
<accession>A0ABR7TSN7</accession>
<proteinExistence type="predicted"/>
<keyword evidence="2" id="KW-1185">Reference proteome</keyword>
<sequence length="141" mass="16425">MTDLWTVQTADMFVKFAVSERYVIGSLHENGYLFHLDTHEVTFMNWFYGDPTCAIIGQNDQWATMGGANGLTIWQQGVTSDIHIENVFALREFDPVTIHVLTDPWREEAAVWEINLVTFSIQRLRSFPDYLNQEYTDDVNW</sequence>
<protein>
    <submittedName>
        <fullName evidence="1">Uncharacterized protein</fullName>
    </submittedName>
</protein>
<evidence type="ECO:0000313" key="1">
    <source>
        <dbReference type="EMBL" id="MBC9933018.1"/>
    </source>
</evidence>
<organism evidence="1 2">
    <name type="scientific">Chitinophaga qingshengii</name>
    <dbReference type="NCBI Taxonomy" id="1569794"/>
    <lineage>
        <taxon>Bacteria</taxon>
        <taxon>Pseudomonadati</taxon>
        <taxon>Bacteroidota</taxon>
        <taxon>Chitinophagia</taxon>
        <taxon>Chitinophagales</taxon>
        <taxon>Chitinophagaceae</taxon>
        <taxon>Chitinophaga</taxon>
    </lineage>
</organism>
<dbReference type="Proteomes" id="UP000659124">
    <property type="component" value="Unassembled WGS sequence"/>
</dbReference>